<comment type="caution">
    <text evidence="2">The sequence shown here is derived from an EMBL/GenBank/DDBJ whole genome shotgun (WGS) entry which is preliminary data.</text>
</comment>
<protein>
    <submittedName>
        <fullName evidence="2">Uncharacterized protein</fullName>
    </submittedName>
</protein>
<keyword evidence="1" id="KW-0175">Coiled coil</keyword>
<sequence length="245" mass="26758">MRFKLLMRRLTVSAPRMAVRSALPWPFRWAVFALVAGFCAAISLWAFELGKDIAGVDHGSKAQLQQLQFENETLKARIEILTSERDQAQSVANTADTVLTTAKVASDKLTETTRQLMLENQRLKDDLGFFEKLIPTVDGNAGALAIRGLQAERLASGDLKWQVLVIQGVKNPVEFEGRLELVFAGLADGKAWTGSPVGGALNVKIKQYGRVEGVYSPPAQTLVKSVTVKVLNGQTVRAQQTTPIP</sequence>
<keyword evidence="3" id="KW-1185">Reference proteome</keyword>
<gene>
    <name evidence="2" type="ORF">RF819_20075</name>
</gene>
<dbReference type="STRING" id="28066.RF819_20075"/>
<dbReference type="Proteomes" id="UP000190750">
    <property type="component" value="Unassembled WGS sequence"/>
</dbReference>
<feature type="coiled-coil region" evidence="1">
    <location>
        <begin position="64"/>
        <end position="91"/>
    </location>
</feature>
<dbReference type="OrthoDB" id="8585321at2"/>
<evidence type="ECO:0000313" key="2">
    <source>
        <dbReference type="EMBL" id="OOV08688.1"/>
    </source>
</evidence>
<organism evidence="2 3">
    <name type="scientific">Rhodoferax fermentans</name>
    <dbReference type="NCBI Taxonomy" id="28066"/>
    <lineage>
        <taxon>Bacteria</taxon>
        <taxon>Pseudomonadati</taxon>
        <taxon>Pseudomonadota</taxon>
        <taxon>Betaproteobacteria</taxon>
        <taxon>Burkholderiales</taxon>
        <taxon>Comamonadaceae</taxon>
        <taxon>Rhodoferax</taxon>
    </lineage>
</organism>
<proteinExistence type="predicted"/>
<evidence type="ECO:0000313" key="3">
    <source>
        <dbReference type="Proteomes" id="UP000190750"/>
    </source>
</evidence>
<evidence type="ECO:0000256" key="1">
    <source>
        <dbReference type="SAM" id="Coils"/>
    </source>
</evidence>
<reference evidence="2 3" key="1">
    <citation type="submission" date="2017-01" db="EMBL/GenBank/DDBJ databases">
        <title>Genome sequencing of Rhodoferax fermentans JCM 7819.</title>
        <authorList>
            <person name="Kim Y.J."/>
            <person name="Farh M.E.-A."/>
            <person name="Yang D.-C."/>
        </authorList>
    </citation>
    <scope>NUCLEOTIDE SEQUENCE [LARGE SCALE GENOMIC DNA]</scope>
    <source>
        <strain evidence="2 3">JCM 7819</strain>
    </source>
</reference>
<dbReference type="EMBL" id="MTJN01000002">
    <property type="protein sequence ID" value="OOV08688.1"/>
    <property type="molecule type" value="Genomic_DNA"/>
</dbReference>
<name>A0A1T1AXJ4_RHOFE</name>
<accession>A0A1T1AXJ4</accession>
<dbReference type="AlphaFoldDB" id="A0A1T1AXJ4"/>